<evidence type="ECO:0000256" key="5">
    <source>
        <dbReference type="SAM" id="SignalP"/>
    </source>
</evidence>
<keyword evidence="7" id="KW-1185">Reference proteome</keyword>
<comment type="caution">
    <text evidence="6">The sequence shown here is derived from an EMBL/GenBank/DDBJ whole genome shotgun (WGS) entry which is preliminary data.</text>
</comment>
<feature type="compositionally biased region" description="Polar residues" evidence="3">
    <location>
        <begin position="242"/>
        <end position="271"/>
    </location>
</feature>
<feature type="chain" id="PRO_5014657206" evidence="5">
    <location>
        <begin position="20"/>
        <end position="381"/>
    </location>
</feature>
<keyword evidence="4" id="KW-0812">Transmembrane</keyword>
<dbReference type="InterPro" id="IPR015919">
    <property type="entry name" value="Cadherin-like_sf"/>
</dbReference>
<dbReference type="Gene3D" id="2.60.40.10">
    <property type="entry name" value="Immunoglobulins"/>
    <property type="match status" value="1"/>
</dbReference>
<keyword evidence="2 5" id="KW-0732">Signal</keyword>
<dbReference type="InterPro" id="IPR021884">
    <property type="entry name" value="Ice-bd_prot"/>
</dbReference>
<protein>
    <submittedName>
        <fullName evidence="6">LPXTG-motif cell wall-anchored protein</fullName>
    </submittedName>
</protein>
<dbReference type="AlphaFoldDB" id="A0A2M9CJ50"/>
<dbReference type="SUPFAM" id="SSF49313">
    <property type="entry name" value="Cadherin-like"/>
    <property type="match status" value="1"/>
</dbReference>
<evidence type="ECO:0000256" key="1">
    <source>
        <dbReference type="ARBA" id="ARBA00005445"/>
    </source>
</evidence>
<evidence type="ECO:0000313" key="6">
    <source>
        <dbReference type="EMBL" id="PJJ71885.1"/>
    </source>
</evidence>
<dbReference type="InterPro" id="IPR013783">
    <property type="entry name" value="Ig-like_fold"/>
</dbReference>
<dbReference type="Pfam" id="PF11999">
    <property type="entry name" value="Ice_binding"/>
    <property type="match status" value="1"/>
</dbReference>
<sequence>MTGVLALGICVASASSATAATVIDGPIDLGTAETFGVLGASAVTNTGPSVVNGDLGVSPGTSITGFEGPPAGDVTGTIHQTDAVASQAQTDLTDAIGDAAGLTPTTSGVGELAGLSLTPGVYSGGELSLSTGGLLTLAGAADSIWVFQAASTLTVGSAAQIQVTGGATSCNVFWQIGSSATIGSGADFVGTVMAGAAITANTGADIEGRLLANGTAVTLDTNDITVPDGCEPGSEPVETDSPEFTSEAPSSGTVGTPYTHTVTATGTPAPTYTVTDGTLPEGLALDEVTGVISGTPTTPGTFTFTVTASNGTEPDVSAITTITIAPAAVVPPPAPVAPGTGTSGAAELPATGTDPALAAILATLLLALGAAFTVRRAARRA</sequence>
<name>A0A2M9CJ50_9MICO</name>
<organism evidence="6 7">
    <name type="scientific">Diaminobutyricimonas aerilata</name>
    <dbReference type="NCBI Taxonomy" id="1162967"/>
    <lineage>
        <taxon>Bacteria</taxon>
        <taxon>Bacillati</taxon>
        <taxon>Actinomycetota</taxon>
        <taxon>Actinomycetes</taxon>
        <taxon>Micrococcales</taxon>
        <taxon>Microbacteriaceae</taxon>
        <taxon>Diaminobutyricimonas</taxon>
    </lineage>
</organism>
<reference evidence="6 7" key="1">
    <citation type="submission" date="2017-11" db="EMBL/GenBank/DDBJ databases">
        <title>Genomic Encyclopedia of Archaeal and Bacterial Type Strains, Phase II (KMG-II): From Individual Species to Whole Genera.</title>
        <authorList>
            <person name="Goeker M."/>
        </authorList>
    </citation>
    <scope>NUCLEOTIDE SEQUENCE [LARGE SCALE GENOMIC DNA]</scope>
    <source>
        <strain evidence="6 7">DSM 27393</strain>
    </source>
</reference>
<evidence type="ECO:0000256" key="2">
    <source>
        <dbReference type="ARBA" id="ARBA00022729"/>
    </source>
</evidence>
<proteinExistence type="inferred from homology"/>
<dbReference type="NCBIfam" id="TIGR01167">
    <property type="entry name" value="LPXTG_anchor"/>
    <property type="match status" value="1"/>
</dbReference>
<comment type="similarity">
    <text evidence="1">Belongs to the ice-binding protein family.</text>
</comment>
<dbReference type="Proteomes" id="UP000228758">
    <property type="component" value="Unassembled WGS sequence"/>
</dbReference>
<evidence type="ECO:0000256" key="3">
    <source>
        <dbReference type="SAM" id="MobiDB-lite"/>
    </source>
</evidence>
<dbReference type="EMBL" id="PGFF01000001">
    <property type="protein sequence ID" value="PJJ71885.1"/>
    <property type="molecule type" value="Genomic_DNA"/>
</dbReference>
<feature type="region of interest" description="Disordered" evidence="3">
    <location>
        <begin position="227"/>
        <end position="271"/>
    </location>
</feature>
<evidence type="ECO:0000256" key="4">
    <source>
        <dbReference type="SAM" id="Phobius"/>
    </source>
</evidence>
<feature type="transmembrane region" description="Helical" evidence="4">
    <location>
        <begin position="356"/>
        <end position="374"/>
    </location>
</feature>
<dbReference type="GO" id="GO:0005509">
    <property type="term" value="F:calcium ion binding"/>
    <property type="evidence" value="ECO:0007669"/>
    <property type="project" value="InterPro"/>
</dbReference>
<feature type="signal peptide" evidence="5">
    <location>
        <begin position="1"/>
        <end position="19"/>
    </location>
</feature>
<gene>
    <name evidence="6" type="ORF">CLV46_1439</name>
</gene>
<accession>A0A2M9CJ50</accession>
<dbReference type="GO" id="GO:0005975">
    <property type="term" value="P:carbohydrate metabolic process"/>
    <property type="evidence" value="ECO:0007669"/>
    <property type="project" value="UniProtKB-ARBA"/>
</dbReference>
<dbReference type="Pfam" id="PF05345">
    <property type="entry name" value="He_PIG"/>
    <property type="match status" value="1"/>
</dbReference>
<evidence type="ECO:0000313" key="7">
    <source>
        <dbReference type="Proteomes" id="UP000228758"/>
    </source>
</evidence>
<keyword evidence="4" id="KW-1133">Transmembrane helix</keyword>
<keyword evidence="4" id="KW-0472">Membrane</keyword>
<dbReference type="GO" id="GO:0016020">
    <property type="term" value="C:membrane"/>
    <property type="evidence" value="ECO:0007669"/>
    <property type="project" value="InterPro"/>
</dbReference>